<comment type="caution">
    <text evidence="1">The sequence shown here is derived from an EMBL/GenBank/DDBJ whole genome shotgun (WGS) entry which is preliminary data.</text>
</comment>
<organism evidence="1 2">
    <name type="scientific">Planosporangium flavigriseum</name>
    <dbReference type="NCBI Taxonomy" id="373681"/>
    <lineage>
        <taxon>Bacteria</taxon>
        <taxon>Bacillati</taxon>
        <taxon>Actinomycetota</taxon>
        <taxon>Actinomycetes</taxon>
        <taxon>Micromonosporales</taxon>
        <taxon>Micromonosporaceae</taxon>
        <taxon>Planosporangium</taxon>
    </lineage>
</organism>
<proteinExistence type="predicted"/>
<dbReference type="Proteomes" id="UP000653674">
    <property type="component" value="Unassembled WGS sequence"/>
</dbReference>
<protein>
    <submittedName>
        <fullName evidence="1">Uncharacterized protein</fullName>
    </submittedName>
</protein>
<dbReference type="EMBL" id="BONU01000018">
    <property type="protein sequence ID" value="GIG74450.1"/>
    <property type="molecule type" value="Genomic_DNA"/>
</dbReference>
<evidence type="ECO:0000313" key="2">
    <source>
        <dbReference type="Proteomes" id="UP000653674"/>
    </source>
</evidence>
<gene>
    <name evidence="1" type="ORF">Pfl04_28540</name>
</gene>
<reference evidence="1" key="1">
    <citation type="submission" date="2021-01" db="EMBL/GenBank/DDBJ databases">
        <title>Whole genome shotgun sequence of Planosporangium flavigriseum NBRC 105377.</title>
        <authorList>
            <person name="Komaki H."/>
            <person name="Tamura T."/>
        </authorList>
    </citation>
    <scope>NUCLEOTIDE SEQUENCE</scope>
    <source>
        <strain evidence="1">NBRC 105377</strain>
    </source>
</reference>
<evidence type="ECO:0000313" key="1">
    <source>
        <dbReference type="EMBL" id="GIG74450.1"/>
    </source>
</evidence>
<dbReference type="RefSeq" id="WP_168071778.1">
    <property type="nucleotide sequence ID" value="NZ_BAAAQJ010000003.1"/>
</dbReference>
<sequence>MTVAGARPVALQAAGFVVHQEDPDSNLSELFYGFDRDMRELRVRRDGRSLVLSLGRLDRLCSPIVMGIGPVLRIDDVVASKAAALVSRREVRDYIDGAAVLGRYSLDQLLDLAHQHDPSLEPADVILVGAYLDRLSDECFQRYALGP</sequence>
<dbReference type="AlphaFoldDB" id="A0A8J3LPG1"/>
<accession>A0A8J3LPG1</accession>
<keyword evidence="2" id="KW-1185">Reference proteome</keyword>
<name>A0A8J3LPG1_9ACTN</name>